<accession>A0ACD5W3K6</accession>
<name>A0ACD5W3K6_AVESA</name>
<organism evidence="1 2">
    <name type="scientific">Avena sativa</name>
    <name type="common">Oat</name>
    <dbReference type="NCBI Taxonomy" id="4498"/>
    <lineage>
        <taxon>Eukaryota</taxon>
        <taxon>Viridiplantae</taxon>
        <taxon>Streptophyta</taxon>
        <taxon>Embryophyta</taxon>
        <taxon>Tracheophyta</taxon>
        <taxon>Spermatophyta</taxon>
        <taxon>Magnoliopsida</taxon>
        <taxon>Liliopsida</taxon>
        <taxon>Poales</taxon>
        <taxon>Poaceae</taxon>
        <taxon>BOP clade</taxon>
        <taxon>Pooideae</taxon>
        <taxon>Poodae</taxon>
        <taxon>Poeae</taxon>
        <taxon>Poeae Chloroplast Group 1 (Aveneae type)</taxon>
        <taxon>Aveninae</taxon>
        <taxon>Avena</taxon>
    </lineage>
</organism>
<reference evidence="1" key="2">
    <citation type="submission" date="2025-09" db="UniProtKB">
        <authorList>
            <consortium name="EnsemblPlants"/>
        </authorList>
    </citation>
    <scope>IDENTIFICATION</scope>
</reference>
<reference evidence="1" key="1">
    <citation type="submission" date="2021-05" db="EMBL/GenBank/DDBJ databases">
        <authorList>
            <person name="Scholz U."/>
            <person name="Mascher M."/>
            <person name="Fiebig A."/>
        </authorList>
    </citation>
    <scope>NUCLEOTIDE SEQUENCE [LARGE SCALE GENOMIC DNA]</scope>
</reference>
<sequence>MTEGVHKILGTARASFWWSTWIGSSPLRSRFPLLYKLSARKHRYVADALQNHRWVLDLRRAPAQAIKADFLLLWRELSGRGASLIAGQDDSILWLLSPDGVYSAKSAYNLQMEGRQLSVMPNLVWEAWAPAKCKMFAWLLLQNRLWCVDRLMMREWPNCYFCPMCLRHLETAKHMFLDCPFARLLWAAIAAWPHCDGLAPRAWSMHASHLDAWEAMISASDNDSKDGVRSLIILVAWELWKERNNRVFKDKPSSLRRLVQLVRDKAQSWAFVGAKKLKRLIWEPP</sequence>
<dbReference type="Proteomes" id="UP001732700">
    <property type="component" value="Chromosome 3D"/>
</dbReference>
<evidence type="ECO:0000313" key="1">
    <source>
        <dbReference type="EnsemblPlants" id="AVESA.00010b.r2.3DG0563310.1.CDS.1"/>
    </source>
</evidence>
<dbReference type="EnsemblPlants" id="AVESA.00010b.r2.3DG0563310.1">
    <property type="protein sequence ID" value="AVESA.00010b.r2.3DG0563310.1.CDS.1"/>
    <property type="gene ID" value="AVESA.00010b.r2.3DG0563310"/>
</dbReference>
<proteinExistence type="predicted"/>
<evidence type="ECO:0000313" key="2">
    <source>
        <dbReference type="Proteomes" id="UP001732700"/>
    </source>
</evidence>
<protein>
    <submittedName>
        <fullName evidence="1">Uncharacterized protein</fullName>
    </submittedName>
</protein>
<keyword evidence="2" id="KW-1185">Reference proteome</keyword>